<name>A0A3S4CHY9_9RHOB</name>
<evidence type="ECO:0000313" key="2">
    <source>
        <dbReference type="Proteomes" id="UP000270743"/>
    </source>
</evidence>
<dbReference type="EMBL" id="UZWE01000024">
    <property type="protein sequence ID" value="VDS08094.1"/>
    <property type="molecule type" value="Genomic_DNA"/>
</dbReference>
<protein>
    <submittedName>
        <fullName evidence="1">Uncharacterized protein</fullName>
    </submittedName>
</protein>
<proteinExistence type="predicted"/>
<gene>
    <name evidence="1" type="ORF">PARHAE_01276</name>
</gene>
<accession>A0A3S4CHY9</accession>
<dbReference type="AlphaFoldDB" id="A0A3S4CHY9"/>
<dbReference type="OrthoDB" id="7874235at2"/>
<organism evidence="1 2">
    <name type="scientific">Paracoccus haematequi</name>
    <dbReference type="NCBI Taxonomy" id="2491866"/>
    <lineage>
        <taxon>Bacteria</taxon>
        <taxon>Pseudomonadati</taxon>
        <taxon>Pseudomonadota</taxon>
        <taxon>Alphaproteobacteria</taxon>
        <taxon>Rhodobacterales</taxon>
        <taxon>Paracoccaceae</taxon>
        <taxon>Paracoccus</taxon>
    </lineage>
</organism>
<dbReference type="RefSeq" id="WP_126153767.1">
    <property type="nucleotide sequence ID" value="NZ_UZWE01000024.1"/>
</dbReference>
<keyword evidence="2" id="KW-1185">Reference proteome</keyword>
<dbReference type="Proteomes" id="UP000270743">
    <property type="component" value="Unassembled WGS sequence"/>
</dbReference>
<sequence>MNKHIIDQPRENSGTRLREFARYERESGTHPAIETLHSRPQMRAEDNRLAAEFLRIEREQMR</sequence>
<evidence type="ECO:0000313" key="1">
    <source>
        <dbReference type="EMBL" id="VDS08094.1"/>
    </source>
</evidence>
<reference evidence="1 2" key="1">
    <citation type="submission" date="2018-12" db="EMBL/GenBank/DDBJ databases">
        <authorList>
            <person name="Criscuolo A."/>
        </authorList>
    </citation>
    <scope>NUCLEOTIDE SEQUENCE [LARGE SCALE GENOMIC DNA]</scope>
    <source>
        <strain evidence="1">ACIP1116241</strain>
    </source>
</reference>